<dbReference type="InterPro" id="IPR050703">
    <property type="entry name" value="Flavin_MAO"/>
</dbReference>
<dbReference type="PANTHER" id="PTHR43563">
    <property type="entry name" value="AMINE OXIDASE"/>
    <property type="match status" value="1"/>
</dbReference>
<evidence type="ECO:0000256" key="3">
    <source>
        <dbReference type="ARBA" id="ARBA00023002"/>
    </source>
</evidence>
<comment type="cofactor">
    <cofactor evidence="1">
        <name>FAD</name>
        <dbReference type="ChEBI" id="CHEBI:57692"/>
    </cofactor>
</comment>
<evidence type="ECO:0000313" key="7">
    <source>
        <dbReference type="EMBL" id="MYM18558.1"/>
    </source>
</evidence>
<dbReference type="Gene3D" id="1.10.405.10">
    <property type="entry name" value="Guanine Nucleotide Dissociation Inhibitor, domain 1"/>
    <property type="match status" value="1"/>
</dbReference>
<proteinExistence type="inferred from homology"/>
<dbReference type="SUPFAM" id="SSF54373">
    <property type="entry name" value="FAD-linked reductases, C-terminal domain"/>
    <property type="match status" value="1"/>
</dbReference>
<dbReference type="Proteomes" id="UP000469215">
    <property type="component" value="Unassembled WGS sequence"/>
</dbReference>
<dbReference type="SUPFAM" id="SSF51905">
    <property type="entry name" value="FAD/NAD(P)-binding domain"/>
    <property type="match status" value="1"/>
</dbReference>
<comment type="caution">
    <text evidence="7">The sequence shown here is derived from an EMBL/GenBank/DDBJ whole genome shotgun (WGS) entry which is preliminary data.</text>
</comment>
<comment type="similarity">
    <text evidence="2">Belongs to the flavin monoamine oxidase family.</text>
</comment>
<evidence type="ECO:0000259" key="6">
    <source>
        <dbReference type="Pfam" id="PF01593"/>
    </source>
</evidence>
<dbReference type="Gene3D" id="3.50.50.60">
    <property type="entry name" value="FAD/NAD(P)-binding domain"/>
    <property type="match status" value="1"/>
</dbReference>
<feature type="binding site" evidence="4">
    <location>
        <begin position="69"/>
        <end position="70"/>
    </location>
    <ligand>
        <name>FAD</name>
        <dbReference type="ChEBI" id="CHEBI:57692"/>
    </ligand>
</feature>
<accession>A0A6N9H3F5</accession>
<dbReference type="AlphaFoldDB" id="A0A6N9H3F5"/>
<sequence length="485" mass="51856">MTAPDHHATTAAPQPGAGDPTAPGTDADERAASTASAVDYDAIVVGAGIAGLSAAEALERAGLRVLVLEARERVGGRTDGRQFASGTWIEMGGQWLGPTQDEALALAERLGLETFTVYDEGQSLLFARGERTTSDDDTFGLGPESGRAWAHLVEDIDSLAARIDLAHPWASPEAAALDAITAAQWLADNCPDERARAFAHVMLGSIFAADAETYSALHMLFYLGSGGGLHRMMLTIGGAQESRVRGGTHQLSERLAARLAGPIRLGEPVRAVEGWDGDGPVRVRTDRGNYTARDVVIALPPMLANRLEYAPRLPANRDILASQVIPGNVIKFQVEYERPFWREEGLSGTVLSLDHRVSLVYDNVVPDSDAGILVAFVEGHRARELNELPEGERARLVVGDLAAFFGPQSAAPREVLQRNWSEEPFTRGCYGGRLGTGLWTSVGAHLAQPCDRIRWAGAETAQVWNGYIDGAIRSGQRAAAEVLGG</sequence>
<keyword evidence="3" id="KW-0560">Oxidoreductase</keyword>
<dbReference type="InterPro" id="IPR002937">
    <property type="entry name" value="Amino_oxidase"/>
</dbReference>
<protein>
    <submittedName>
        <fullName evidence="7">FAD-dependent oxidoreductase</fullName>
    </submittedName>
</protein>
<reference evidence="7 8" key="1">
    <citation type="submission" date="2020-01" db="EMBL/GenBank/DDBJ databases">
        <authorList>
            <person name="Deng T."/>
        </authorList>
    </citation>
    <scope>NUCLEOTIDE SEQUENCE [LARGE SCALE GENOMIC DNA]</scope>
    <source>
        <strain evidence="7 8">5221</strain>
    </source>
</reference>
<dbReference type="RefSeq" id="WP_160952022.1">
    <property type="nucleotide sequence ID" value="NZ_WWEQ01000002.1"/>
</dbReference>
<gene>
    <name evidence="7" type="ORF">GSY69_00830</name>
</gene>
<dbReference type="Pfam" id="PF01593">
    <property type="entry name" value="Amino_oxidase"/>
    <property type="match status" value="1"/>
</dbReference>
<name>A0A6N9H3F5_9MICO</name>
<dbReference type="InterPro" id="IPR036188">
    <property type="entry name" value="FAD/NAD-bd_sf"/>
</dbReference>
<evidence type="ECO:0000256" key="2">
    <source>
        <dbReference type="ARBA" id="ARBA00005995"/>
    </source>
</evidence>
<feature type="domain" description="Amine oxidase" evidence="6">
    <location>
        <begin position="49"/>
        <end position="483"/>
    </location>
</feature>
<evidence type="ECO:0000313" key="8">
    <source>
        <dbReference type="Proteomes" id="UP000469215"/>
    </source>
</evidence>
<evidence type="ECO:0000256" key="4">
    <source>
        <dbReference type="PIRSR" id="PIRSR601613-1"/>
    </source>
</evidence>
<feature type="binding site" evidence="4">
    <location>
        <position position="269"/>
    </location>
    <ligand>
        <name>FAD</name>
        <dbReference type="ChEBI" id="CHEBI:57692"/>
    </ligand>
</feature>
<feature type="region of interest" description="Disordered" evidence="5">
    <location>
        <begin position="1"/>
        <end position="33"/>
    </location>
</feature>
<dbReference type="EMBL" id="WWEQ01000002">
    <property type="protein sequence ID" value="MYM18558.1"/>
    <property type="molecule type" value="Genomic_DNA"/>
</dbReference>
<dbReference type="InterPro" id="IPR001613">
    <property type="entry name" value="Flavin_amine_oxidase"/>
</dbReference>
<dbReference type="PRINTS" id="PR00757">
    <property type="entry name" value="AMINEOXDASEF"/>
</dbReference>
<feature type="binding site" evidence="4">
    <location>
        <position position="376"/>
    </location>
    <ligand>
        <name>substrate</name>
    </ligand>
</feature>
<organism evidence="7 8">
    <name type="scientific">Brevibacterium rongguiense</name>
    <dbReference type="NCBI Taxonomy" id="2695267"/>
    <lineage>
        <taxon>Bacteria</taxon>
        <taxon>Bacillati</taxon>
        <taxon>Actinomycetota</taxon>
        <taxon>Actinomycetes</taxon>
        <taxon>Micrococcales</taxon>
        <taxon>Brevibacteriaceae</taxon>
        <taxon>Brevibacterium</taxon>
    </lineage>
</organism>
<evidence type="ECO:0000256" key="5">
    <source>
        <dbReference type="SAM" id="MobiDB-lite"/>
    </source>
</evidence>
<feature type="binding site" evidence="4">
    <location>
        <position position="459"/>
    </location>
    <ligand>
        <name>FAD</name>
        <dbReference type="ChEBI" id="CHEBI:57692"/>
    </ligand>
</feature>
<keyword evidence="8" id="KW-1185">Reference proteome</keyword>
<dbReference type="PANTHER" id="PTHR43563:SF1">
    <property type="entry name" value="AMINE OXIDASE [FLAVIN-CONTAINING] B"/>
    <property type="match status" value="1"/>
</dbReference>
<dbReference type="GO" id="GO:0016491">
    <property type="term" value="F:oxidoreductase activity"/>
    <property type="evidence" value="ECO:0007669"/>
    <property type="project" value="UniProtKB-KW"/>
</dbReference>
<dbReference type="Gene3D" id="3.90.660.10">
    <property type="match status" value="1"/>
</dbReference>
<evidence type="ECO:0000256" key="1">
    <source>
        <dbReference type="ARBA" id="ARBA00001974"/>
    </source>
</evidence>